<dbReference type="PANTHER" id="PTHR46566">
    <property type="entry name" value="1-PHOSPHOFRUCTOKINASE-RELATED"/>
    <property type="match status" value="1"/>
</dbReference>
<evidence type="ECO:0000259" key="12">
    <source>
        <dbReference type="Pfam" id="PF00294"/>
    </source>
</evidence>
<evidence type="ECO:0000256" key="4">
    <source>
        <dbReference type="ARBA" id="ARBA00022679"/>
    </source>
</evidence>
<keyword evidence="4 10" id="KW-0808">Transferase</keyword>
<dbReference type="GO" id="GO:0044281">
    <property type="term" value="P:small molecule metabolic process"/>
    <property type="evidence" value="ECO:0007669"/>
    <property type="project" value="UniProtKB-ARBA"/>
</dbReference>
<dbReference type="FunFam" id="3.40.1190.20:FF:000001">
    <property type="entry name" value="Phosphofructokinase"/>
    <property type="match status" value="1"/>
</dbReference>
<accession>A0A4Q7M0D6</accession>
<dbReference type="InterPro" id="IPR002173">
    <property type="entry name" value="Carboh/pur_kinase_PfkB_CS"/>
</dbReference>
<dbReference type="Pfam" id="PF00294">
    <property type="entry name" value="PfkB"/>
    <property type="match status" value="1"/>
</dbReference>
<evidence type="ECO:0000256" key="2">
    <source>
        <dbReference type="ARBA" id="ARBA00012131"/>
    </source>
</evidence>
<keyword evidence="6 11" id="KW-0418">Kinase</keyword>
<dbReference type="GO" id="GO:0005829">
    <property type="term" value="C:cytosol"/>
    <property type="evidence" value="ECO:0007669"/>
    <property type="project" value="TreeGrafter"/>
</dbReference>
<feature type="domain" description="Carbohydrate kinase PfkB" evidence="12">
    <location>
        <begin position="16"/>
        <end position="295"/>
    </location>
</feature>
<evidence type="ECO:0000256" key="11">
    <source>
        <dbReference type="RuleBase" id="RU369061"/>
    </source>
</evidence>
<evidence type="ECO:0000256" key="8">
    <source>
        <dbReference type="ARBA" id="ARBA00032802"/>
    </source>
</evidence>
<keyword evidence="7 11" id="KW-0067">ATP-binding</keyword>
<evidence type="ECO:0000256" key="6">
    <source>
        <dbReference type="ARBA" id="ARBA00022777"/>
    </source>
</evidence>
<dbReference type="GO" id="GO:0005524">
    <property type="term" value="F:ATP binding"/>
    <property type="evidence" value="ECO:0007669"/>
    <property type="project" value="UniProtKB-UniRule"/>
</dbReference>
<dbReference type="NCBIfam" id="TIGR03828">
    <property type="entry name" value="pfkB"/>
    <property type="match status" value="1"/>
</dbReference>
<evidence type="ECO:0000256" key="3">
    <source>
        <dbReference type="ARBA" id="ARBA00013596"/>
    </source>
</evidence>
<dbReference type="PANTHER" id="PTHR46566:SF5">
    <property type="entry name" value="1-PHOSPHOFRUCTOKINASE"/>
    <property type="match status" value="1"/>
</dbReference>
<comment type="function">
    <text evidence="11">Catalyzes the ATP-dependent phosphorylation of fructose-l-phosphate to fructose-l,6-bisphosphate.</text>
</comment>
<dbReference type="PIRSF" id="PIRSF000535">
    <property type="entry name" value="1PFK/6PFK/LacC"/>
    <property type="match status" value="1"/>
</dbReference>
<dbReference type="OrthoDB" id="9801219at2"/>
<evidence type="ECO:0000313" key="14">
    <source>
        <dbReference type="Proteomes" id="UP000293852"/>
    </source>
</evidence>
<dbReference type="SUPFAM" id="SSF53613">
    <property type="entry name" value="Ribokinase-like"/>
    <property type="match status" value="1"/>
</dbReference>
<organism evidence="13 14">
    <name type="scientific">Xylanimonas ulmi</name>
    <dbReference type="NCBI Taxonomy" id="228973"/>
    <lineage>
        <taxon>Bacteria</taxon>
        <taxon>Bacillati</taxon>
        <taxon>Actinomycetota</taxon>
        <taxon>Actinomycetes</taxon>
        <taxon>Micrococcales</taxon>
        <taxon>Promicromonosporaceae</taxon>
        <taxon>Xylanimonas</taxon>
    </lineage>
</organism>
<keyword evidence="14" id="KW-1185">Reference proteome</keyword>
<comment type="catalytic activity">
    <reaction evidence="9 11">
        <text>beta-D-fructose 1-phosphate + ATP = beta-D-fructose 1,6-bisphosphate + ADP + H(+)</text>
        <dbReference type="Rhea" id="RHEA:14213"/>
        <dbReference type="ChEBI" id="CHEBI:15378"/>
        <dbReference type="ChEBI" id="CHEBI:30616"/>
        <dbReference type="ChEBI" id="CHEBI:32966"/>
        <dbReference type="ChEBI" id="CHEBI:138881"/>
        <dbReference type="ChEBI" id="CHEBI:456216"/>
        <dbReference type="EC" id="2.7.1.56"/>
    </reaction>
</comment>
<name>A0A4Q7M0D6_9MICO</name>
<dbReference type="GO" id="GO:0008662">
    <property type="term" value="F:1-phosphofructokinase activity"/>
    <property type="evidence" value="ECO:0007669"/>
    <property type="project" value="UniProtKB-UniRule"/>
</dbReference>
<reference evidence="13 14" key="1">
    <citation type="submission" date="2019-02" db="EMBL/GenBank/DDBJ databases">
        <title>Sequencing the genomes of 1000 actinobacteria strains.</title>
        <authorList>
            <person name="Klenk H.-P."/>
        </authorList>
    </citation>
    <scope>NUCLEOTIDE SEQUENCE [LARGE SCALE GENOMIC DNA]</scope>
    <source>
        <strain evidence="13 14">DSM 16932</strain>
    </source>
</reference>
<dbReference type="EC" id="2.7.1.56" evidence="2 11"/>
<dbReference type="InterPro" id="IPR011611">
    <property type="entry name" value="PfkB_dom"/>
</dbReference>
<keyword evidence="5 11" id="KW-0547">Nucleotide-binding</keyword>
<dbReference type="AlphaFoldDB" id="A0A4Q7M0D6"/>
<dbReference type="NCBIfam" id="TIGR03168">
    <property type="entry name" value="1-PFK"/>
    <property type="match status" value="1"/>
</dbReference>
<comment type="caution">
    <text evidence="13">The sequence shown here is derived from an EMBL/GenBank/DDBJ whole genome shotgun (WGS) entry which is preliminary data.</text>
</comment>
<evidence type="ECO:0000256" key="7">
    <source>
        <dbReference type="ARBA" id="ARBA00022840"/>
    </source>
</evidence>
<proteinExistence type="inferred from homology"/>
<comment type="similarity">
    <text evidence="1 11">Belongs to the carbohydrate kinase PfkB family.</text>
</comment>
<dbReference type="RefSeq" id="WP_130413007.1">
    <property type="nucleotide sequence ID" value="NZ_SGWX01000001.1"/>
</dbReference>
<evidence type="ECO:0000256" key="5">
    <source>
        <dbReference type="ARBA" id="ARBA00022741"/>
    </source>
</evidence>
<protein>
    <recommendedName>
        <fullName evidence="3 11">1-phosphofructokinase</fullName>
        <shortName evidence="11">Fru1PK</shortName>
        <ecNumber evidence="2 11">2.7.1.56</ecNumber>
    </recommendedName>
    <alternativeName>
        <fullName evidence="8 11">Fructose 1-phosphate kinase</fullName>
    </alternativeName>
</protein>
<dbReference type="InterPro" id="IPR029056">
    <property type="entry name" value="Ribokinase-like"/>
</dbReference>
<evidence type="ECO:0000256" key="9">
    <source>
        <dbReference type="ARBA" id="ARBA00047745"/>
    </source>
</evidence>
<dbReference type="InterPro" id="IPR017583">
    <property type="entry name" value="Tagatose/fructose_Pkinase"/>
</dbReference>
<gene>
    <name evidence="13" type="ORF">EV386_1084</name>
</gene>
<dbReference type="CDD" id="cd01164">
    <property type="entry name" value="FruK_PfkB_like"/>
    <property type="match status" value="1"/>
</dbReference>
<dbReference type="EMBL" id="SGWX01000001">
    <property type="protein sequence ID" value="RZS60804.1"/>
    <property type="molecule type" value="Genomic_DNA"/>
</dbReference>
<dbReference type="Gene3D" id="3.40.1190.20">
    <property type="match status" value="1"/>
</dbReference>
<evidence type="ECO:0000256" key="10">
    <source>
        <dbReference type="PIRNR" id="PIRNR000535"/>
    </source>
</evidence>
<dbReference type="InterPro" id="IPR022463">
    <property type="entry name" value="1-PFruKinase"/>
</dbReference>
<sequence length="318" mass="31563">MILTLTPNPSLDRTFEVDDLAVGEVVRATATRKDPGGKGVNVARALGANAVPATAVLPVGGADGAQLVDLLATSGITVAPVRVGGETRSNVTVVDAAGRTTKLNAPGTALTEAEATALLDAVAAALGAQPDDRVVVGAGSLPAGAGDDFYVRLGQVCARAGARLALDTSGAPLAAAVAAGVASLVKPNDEELAELAGRELRTVGDVVAAARDVMRAGVAQALVSLGSHGALLVTPERTWWAGGPPLVPLSTVGAGDSTLAGYLSAAHLGPRQALRTAVAWGRAAVLLPGSGVPAPAQIHPDDVQVVAEPDPTTAVEEL</sequence>
<dbReference type="PROSITE" id="PS00584">
    <property type="entry name" value="PFKB_KINASES_2"/>
    <property type="match status" value="1"/>
</dbReference>
<evidence type="ECO:0000313" key="13">
    <source>
        <dbReference type="EMBL" id="RZS60804.1"/>
    </source>
</evidence>
<dbReference type="Proteomes" id="UP000293852">
    <property type="component" value="Unassembled WGS sequence"/>
</dbReference>
<dbReference type="GO" id="GO:0016052">
    <property type="term" value="P:carbohydrate catabolic process"/>
    <property type="evidence" value="ECO:0007669"/>
    <property type="project" value="UniProtKB-ARBA"/>
</dbReference>
<evidence type="ECO:0000256" key="1">
    <source>
        <dbReference type="ARBA" id="ARBA00010688"/>
    </source>
</evidence>